<organism evidence="1 2">
    <name type="scientific">Neorickettsia helminthoeca str. Oregon</name>
    <dbReference type="NCBI Taxonomy" id="1286528"/>
    <lineage>
        <taxon>Bacteria</taxon>
        <taxon>Pseudomonadati</taxon>
        <taxon>Pseudomonadota</taxon>
        <taxon>Alphaproteobacteria</taxon>
        <taxon>Rickettsiales</taxon>
        <taxon>Anaplasmataceae</taxon>
        <taxon>Neorickettsia</taxon>
    </lineage>
</organism>
<keyword evidence="2" id="KW-1185">Reference proteome</keyword>
<dbReference type="AlphaFoldDB" id="X5H425"/>
<proteinExistence type="predicted"/>
<dbReference type="EMBL" id="CP007481">
    <property type="protein sequence ID" value="AHX11321.1"/>
    <property type="molecule type" value="Genomic_DNA"/>
</dbReference>
<dbReference type="KEGG" id="nhm:NHE_0369"/>
<dbReference type="HOGENOM" id="CLU_2700972_0_0_5"/>
<evidence type="ECO:0000313" key="2">
    <source>
        <dbReference type="Proteomes" id="UP000023755"/>
    </source>
</evidence>
<evidence type="ECO:0000313" key="1">
    <source>
        <dbReference type="EMBL" id="AHX11321.1"/>
    </source>
</evidence>
<gene>
    <name evidence="1" type="ORF">NHE_0369</name>
</gene>
<sequence length="73" mass="8227">MRRSEPGLSDASITTMHSTSPEMMRFLLVKCIDYPRSPKGTSVITKPPLLMIESLTLNWIITIYASSYCSDSR</sequence>
<dbReference type="Proteomes" id="UP000023755">
    <property type="component" value="Chromosome"/>
</dbReference>
<name>X5H425_9RICK</name>
<protein>
    <submittedName>
        <fullName evidence="1">Uncharacterized protein</fullName>
    </submittedName>
</protein>
<accession>X5H425</accession>
<reference evidence="1 2" key="1">
    <citation type="submission" date="2014-03" db="EMBL/GenBank/DDBJ databases">
        <title>Sequencing and Comparison of Genomes and Transcriptome Profiles of Human Ehrlichiosis Agents.</title>
        <authorList>
            <person name="Lin M."/>
            <person name="Daugherty S.C."/>
            <person name="Nagaraj S."/>
            <person name="Cheng Z."/>
            <person name="Xiong Q."/>
            <person name="Lin F.-Y."/>
            <person name="Sengamalay N."/>
            <person name="Ott S."/>
            <person name="Godinez A."/>
            <person name="Tallon L.J."/>
            <person name="Sadzewicz L."/>
            <person name="Fraser C.M."/>
            <person name="Dunning Hotopp J.C."/>
            <person name="Rikihisa Y."/>
        </authorList>
    </citation>
    <scope>NUCLEOTIDE SEQUENCE [LARGE SCALE GENOMIC DNA]</scope>
    <source>
        <strain evidence="1 2">Oregon</strain>
    </source>
</reference>